<dbReference type="Proteomes" id="UP000194474">
    <property type="component" value="Unassembled WGS sequence"/>
</dbReference>
<keyword evidence="3" id="KW-1185">Reference proteome</keyword>
<accession>A0A1Y6FC13</accession>
<organism evidence="2 3">
    <name type="scientific">Devosia lucknowensis</name>
    <dbReference type="NCBI Taxonomy" id="1096929"/>
    <lineage>
        <taxon>Bacteria</taxon>
        <taxon>Pseudomonadati</taxon>
        <taxon>Pseudomonadota</taxon>
        <taxon>Alphaproteobacteria</taxon>
        <taxon>Hyphomicrobiales</taxon>
        <taxon>Devosiaceae</taxon>
        <taxon>Devosia</taxon>
    </lineage>
</organism>
<dbReference type="OrthoDB" id="9815249at2"/>
<proteinExistence type="predicted"/>
<gene>
    <name evidence="2" type="ORF">SAMN06295905_1714</name>
</gene>
<dbReference type="AlphaFoldDB" id="A0A1Y6FC13"/>
<feature type="signal peptide" evidence="1">
    <location>
        <begin position="1"/>
        <end position="20"/>
    </location>
</feature>
<reference evidence="3" key="1">
    <citation type="submission" date="2017-04" db="EMBL/GenBank/DDBJ databases">
        <authorList>
            <person name="Varghese N."/>
            <person name="Submissions S."/>
        </authorList>
    </citation>
    <scope>NUCLEOTIDE SEQUENCE [LARGE SCALE GENOMIC DNA]</scope>
</reference>
<name>A0A1Y6FC13_9HYPH</name>
<sequence length="422" mass="45313">MKHWMIATAALTLASSAVQAGESGDQLAASLYDGSLSQLAEQGQPGCDAGEGDACFLLGLDSLISGYETFAQALYRHGAVSPDLSPLALVLGSGIEAGATPANPDPEPLTYDQLRDILDDFVTALDAAAVHMQQAGEGTDFVIPIDPLLVRIDLDGDGERGETETLGVLLAGLGDFALPEVSEKSKSKGVTTPPEFIVGFDNADAIWFAGYANVTAAPFDLTLAHDFSAFFDAYLHRLFPEAGLPLAEFGRGSTLMVDPTSDAMIADLVAALHTANFPVIDQTRLAGVRERLLAITSLSRKNWEMILAETDDNRELVPAPSQTSIIPGQSVTQEIVDAWLATLDQVDLILEGELLLPHWRFTKGFDLKAYFDTATKTDIVMLFTGHDALPYLADGPIADAESFSELNRVMGDDWPFFALWFN</sequence>
<evidence type="ECO:0000313" key="3">
    <source>
        <dbReference type="Proteomes" id="UP000194474"/>
    </source>
</evidence>
<dbReference type="EMBL" id="FXWK01000001">
    <property type="protein sequence ID" value="SMQ69983.1"/>
    <property type="molecule type" value="Genomic_DNA"/>
</dbReference>
<evidence type="ECO:0000313" key="2">
    <source>
        <dbReference type="EMBL" id="SMQ69983.1"/>
    </source>
</evidence>
<dbReference type="RefSeq" id="WP_140048930.1">
    <property type="nucleotide sequence ID" value="NZ_FXWK01000001.1"/>
</dbReference>
<feature type="chain" id="PRO_5012509259" evidence="1">
    <location>
        <begin position="21"/>
        <end position="422"/>
    </location>
</feature>
<keyword evidence="1" id="KW-0732">Signal</keyword>
<protein>
    <submittedName>
        <fullName evidence="2">Uncharacterized protein</fullName>
    </submittedName>
</protein>
<evidence type="ECO:0000256" key="1">
    <source>
        <dbReference type="SAM" id="SignalP"/>
    </source>
</evidence>